<proteinExistence type="predicted"/>
<dbReference type="InterPro" id="IPR007345">
    <property type="entry name" value="Polysacch_pyruvyl_Trfase"/>
</dbReference>
<keyword evidence="3" id="KW-1185">Reference proteome</keyword>
<keyword evidence="2" id="KW-0808">Transferase</keyword>
<sequence>MPLRTYWWAATPNFGDRITEDVVAYVSGQEIKRENAANADIFAIGSIMLDVRRGIRRGNEGQPWIWGSGALRPMNTDFVDHIRVAAVRGPITREILGLKTDVFGDPGVLMSLVLDEKIAKTGRIGVIPHFTKISETAERLAGLGDEVMIIDPAQENHLDVVRQIAGCEAVFSSSLHGLIVADAFGVPNVWLDPDGNHDCARLKFYDYAAGVGRVLPLPIPVEQIEHVLETGVAPISYADGVKQAQVRLVEAFPEEHKCKRAIYA</sequence>
<gene>
    <name evidence="2" type="ORF">C8N42_10957</name>
</gene>
<dbReference type="RefSeq" id="WP_107816950.1">
    <property type="nucleotide sequence ID" value="NZ_QAOH01000009.1"/>
</dbReference>
<evidence type="ECO:0000259" key="1">
    <source>
        <dbReference type="Pfam" id="PF04230"/>
    </source>
</evidence>
<feature type="domain" description="Polysaccharide pyruvyl transferase" evidence="1">
    <location>
        <begin position="85"/>
        <end position="194"/>
    </location>
</feature>
<name>A0A2T5HGM1_9RHOB</name>
<reference evidence="2 3" key="1">
    <citation type="submission" date="2018-04" db="EMBL/GenBank/DDBJ databases">
        <title>Genomic Encyclopedia of Archaeal and Bacterial Type Strains, Phase II (KMG-II): from individual species to whole genera.</title>
        <authorList>
            <person name="Goeker M."/>
        </authorList>
    </citation>
    <scope>NUCLEOTIDE SEQUENCE [LARGE SCALE GENOMIC DNA]</scope>
    <source>
        <strain evidence="2 3">DSM 100434</strain>
    </source>
</reference>
<accession>A0A2T5HGM1</accession>
<evidence type="ECO:0000313" key="2">
    <source>
        <dbReference type="EMBL" id="PTQ70728.1"/>
    </source>
</evidence>
<protein>
    <submittedName>
        <fullName evidence="2">Polysaccharide pyruvyl transferase</fullName>
    </submittedName>
</protein>
<organism evidence="2 3">
    <name type="scientific">Celeribacter persicus</name>
    <dbReference type="NCBI Taxonomy" id="1651082"/>
    <lineage>
        <taxon>Bacteria</taxon>
        <taxon>Pseudomonadati</taxon>
        <taxon>Pseudomonadota</taxon>
        <taxon>Alphaproteobacteria</taxon>
        <taxon>Rhodobacterales</taxon>
        <taxon>Roseobacteraceae</taxon>
        <taxon>Celeribacter</taxon>
    </lineage>
</organism>
<dbReference type="GO" id="GO:0016740">
    <property type="term" value="F:transferase activity"/>
    <property type="evidence" value="ECO:0007669"/>
    <property type="project" value="UniProtKB-KW"/>
</dbReference>
<dbReference type="Proteomes" id="UP000244077">
    <property type="component" value="Unassembled WGS sequence"/>
</dbReference>
<dbReference type="Pfam" id="PF04230">
    <property type="entry name" value="PS_pyruv_trans"/>
    <property type="match status" value="1"/>
</dbReference>
<comment type="caution">
    <text evidence="2">The sequence shown here is derived from an EMBL/GenBank/DDBJ whole genome shotgun (WGS) entry which is preliminary data.</text>
</comment>
<dbReference type="EMBL" id="QAOH01000009">
    <property type="protein sequence ID" value="PTQ70728.1"/>
    <property type="molecule type" value="Genomic_DNA"/>
</dbReference>
<evidence type="ECO:0000313" key="3">
    <source>
        <dbReference type="Proteomes" id="UP000244077"/>
    </source>
</evidence>
<dbReference type="AlphaFoldDB" id="A0A2T5HGM1"/>
<dbReference type="OrthoDB" id="9803627at2"/>